<sequence length="52" mass="6393">MYNSYIFRYEELTDEEEADVIRLLKKEMPGVFGTQQPRWFRINPHILITFEK</sequence>
<dbReference type="Proteomes" id="UP000053593">
    <property type="component" value="Unassembled WGS sequence"/>
</dbReference>
<gene>
    <name evidence="1" type="ORF">GYMLUDRAFT_43236</name>
</gene>
<dbReference type="HOGENOM" id="CLU_3087443_0_0_1"/>
<evidence type="ECO:0000313" key="1">
    <source>
        <dbReference type="EMBL" id="KIK61153.1"/>
    </source>
</evidence>
<proteinExistence type="predicted"/>
<dbReference type="OrthoDB" id="3266090at2759"/>
<organism evidence="1 2">
    <name type="scientific">Collybiopsis luxurians FD-317 M1</name>
    <dbReference type="NCBI Taxonomy" id="944289"/>
    <lineage>
        <taxon>Eukaryota</taxon>
        <taxon>Fungi</taxon>
        <taxon>Dikarya</taxon>
        <taxon>Basidiomycota</taxon>
        <taxon>Agaricomycotina</taxon>
        <taxon>Agaricomycetes</taxon>
        <taxon>Agaricomycetidae</taxon>
        <taxon>Agaricales</taxon>
        <taxon>Marasmiineae</taxon>
        <taxon>Omphalotaceae</taxon>
        <taxon>Collybiopsis</taxon>
        <taxon>Collybiopsis luxurians</taxon>
    </lineage>
</organism>
<evidence type="ECO:0000313" key="2">
    <source>
        <dbReference type="Proteomes" id="UP000053593"/>
    </source>
</evidence>
<keyword evidence="2" id="KW-1185">Reference proteome</keyword>
<name>A0A0D0CXY1_9AGAR</name>
<reference evidence="1 2" key="1">
    <citation type="submission" date="2014-04" db="EMBL/GenBank/DDBJ databases">
        <title>Evolutionary Origins and Diversification of the Mycorrhizal Mutualists.</title>
        <authorList>
            <consortium name="DOE Joint Genome Institute"/>
            <consortium name="Mycorrhizal Genomics Consortium"/>
            <person name="Kohler A."/>
            <person name="Kuo A."/>
            <person name="Nagy L.G."/>
            <person name="Floudas D."/>
            <person name="Copeland A."/>
            <person name="Barry K.W."/>
            <person name="Cichocki N."/>
            <person name="Veneault-Fourrey C."/>
            <person name="LaButti K."/>
            <person name="Lindquist E.A."/>
            <person name="Lipzen A."/>
            <person name="Lundell T."/>
            <person name="Morin E."/>
            <person name="Murat C."/>
            <person name="Riley R."/>
            <person name="Ohm R."/>
            <person name="Sun H."/>
            <person name="Tunlid A."/>
            <person name="Henrissat B."/>
            <person name="Grigoriev I.V."/>
            <person name="Hibbett D.S."/>
            <person name="Martin F."/>
        </authorList>
    </citation>
    <scope>NUCLEOTIDE SEQUENCE [LARGE SCALE GENOMIC DNA]</scope>
    <source>
        <strain evidence="1 2">FD-317 M1</strain>
    </source>
</reference>
<protein>
    <submittedName>
        <fullName evidence="1">Uncharacterized protein</fullName>
    </submittedName>
</protein>
<dbReference type="EMBL" id="KN834772">
    <property type="protein sequence ID" value="KIK61153.1"/>
    <property type="molecule type" value="Genomic_DNA"/>
</dbReference>
<accession>A0A0D0CXY1</accession>
<dbReference type="AlphaFoldDB" id="A0A0D0CXY1"/>